<dbReference type="RefSeq" id="WP_425347147.1">
    <property type="nucleotide sequence ID" value="NZ_JBGUBD010000017.1"/>
</dbReference>
<dbReference type="EMBL" id="JBGUBD010000017">
    <property type="protein sequence ID" value="MFA9480223.1"/>
    <property type="molecule type" value="Genomic_DNA"/>
</dbReference>
<feature type="transmembrane region" description="Helical" evidence="1">
    <location>
        <begin position="49"/>
        <end position="70"/>
    </location>
</feature>
<protein>
    <recommendedName>
        <fullName evidence="4">Major facilitator superfamily (MFS) profile domain-containing protein</fullName>
    </recommendedName>
</protein>
<reference evidence="2 3" key="1">
    <citation type="submission" date="2024-08" db="EMBL/GenBank/DDBJ databases">
        <title>Whole-genome sequencing of halo(alkali)philic microorganisms from hypersaline lakes.</title>
        <authorList>
            <person name="Sorokin D.Y."/>
            <person name="Merkel A.Y."/>
            <person name="Messina E."/>
            <person name="Yakimov M."/>
        </authorList>
    </citation>
    <scope>NUCLEOTIDE SEQUENCE [LARGE SCALE GENOMIC DNA]</scope>
    <source>
        <strain evidence="2 3">AB-hyl4</strain>
    </source>
</reference>
<dbReference type="Proteomes" id="UP001575105">
    <property type="component" value="Unassembled WGS sequence"/>
</dbReference>
<comment type="caution">
    <text evidence="2">The sequence shown here is derived from an EMBL/GenBank/DDBJ whole genome shotgun (WGS) entry which is preliminary data.</text>
</comment>
<keyword evidence="1" id="KW-0472">Membrane</keyword>
<keyword evidence="1" id="KW-0812">Transmembrane</keyword>
<sequence>MNDDVQRELRQIKWLLVGILATLIVIAMVVAIGPILAVLVGAGAWIGDLVWMLTIFGLCGLAALAGYFIVKLGWFTFQCLWLELSSLWRR</sequence>
<evidence type="ECO:0000313" key="2">
    <source>
        <dbReference type="EMBL" id="MFA9480223.1"/>
    </source>
</evidence>
<feature type="transmembrane region" description="Helical" evidence="1">
    <location>
        <begin position="12"/>
        <end position="37"/>
    </location>
</feature>
<proteinExistence type="predicted"/>
<keyword evidence="3" id="KW-1185">Reference proteome</keyword>
<evidence type="ECO:0008006" key="4">
    <source>
        <dbReference type="Google" id="ProtNLM"/>
    </source>
</evidence>
<evidence type="ECO:0000313" key="3">
    <source>
        <dbReference type="Proteomes" id="UP001575105"/>
    </source>
</evidence>
<gene>
    <name evidence="2" type="ORF">ACERK3_18275</name>
</gene>
<accession>A0ABV4U9D8</accession>
<organism evidence="2 3">
    <name type="scientific">Natronomicrosphaera hydrolytica</name>
    <dbReference type="NCBI Taxonomy" id="3242702"/>
    <lineage>
        <taxon>Bacteria</taxon>
        <taxon>Pseudomonadati</taxon>
        <taxon>Planctomycetota</taxon>
        <taxon>Phycisphaerae</taxon>
        <taxon>Phycisphaerales</taxon>
        <taxon>Phycisphaeraceae</taxon>
        <taxon>Natronomicrosphaera</taxon>
    </lineage>
</organism>
<name>A0ABV4U9D8_9BACT</name>
<keyword evidence="1" id="KW-1133">Transmembrane helix</keyword>
<evidence type="ECO:0000256" key="1">
    <source>
        <dbReference type="SAM" id="Phobius"/>
    </source>
</evidence>